<evidence type="ECO:0008006" key="3">
    <source>
        <dbReference type="Google" id="ProtNLM"/>
    </source>
</evidence>
<dbReference type="Proteomes" id="UP000825591">
    <property type="component" value="Chromosome"/>
</dbReference>
<reference evidence="1 2" key="1">
    <citation type="submission" date="2021-08" db="EMBL/GenBank/DDBJ databases">
        <title>Bactericidal Effect of Pseudomonas oryziphila sp. nov., a novel Pseudomonas Species Against Xanthomonas oryzae Reduces Disease Severity of Bacterial Leaf Streak of Rice.</title>
        <authorList>
            <person name="Yang R."/>
            <person name="Li S."/>
            <person name="Li Y."/>
            <person name="Yan Y."/>
            <person name="Fang Y."/>
            <person name="Zou L."/>
            <person name="Chen G."/>
        </authorList>
    </citation>
    <scope>NUCLEOTIDE SEQUENCE [LARGE SCALE GENOMIC DNA]</scope>
    <source>
        <strain evidence="1 2">DSM 17497</strain>
    </source>
</reference>
<name>A0ABX9AZB5_9PSED</name>
<dbReference type="EMBL" id="CP081966">
    <property type="protein sequence ID" value="QZP26418.1"/>
    <property type="molecule type" value="Genomic_DNA"/>
</dbReference>
<proteinExistence type="predicted"/>
<gene>
    <name evidence="1" type="ORF">K5H97_27200</name>
</gene>
<accession>A0ABX9AZB5</accession>
<dbReference type="RefSeq" id="WP_028689049.1">
    <property type="nucleotide sequence ID" value="NZ_CP081966.1"/>
</dbReference>
<protein>
    <recommendedName>
        <fullName evidence="3">DUF985 domain-containing protein</fullName>
    </recommendedName>
</protein>
<keyword evidence="2" id="KW-1185">Reference proteome</keyword>
<sequence length="210" mass="23771">MTDPLNNALLDVRRAYRLLADYQQRMFELLGYIRDRLGAKDYHQAYVHSLPQSVAGLENRTASGLRYLPFYDLSVIWLRCPQNQADKPHTHLKGDLMFGAWVRSDTGYNKYTGQFSDTPVVATESELLISVVICDVPAPGNWYWNVWSAISYPADGEVNDQDKPGYRCFAKAVPLAQLADKVAIDSALHRWCLEASQKLDAEITLHPVHS</sequence>
<evidence type="ECO:0000313" key="1">
    <source>
        <dbReference type="EMBL" id="QZP26418.1"/>
    </source>
</evidence>
<evidence type="ECO:0000313" key="2">
    <source>
        <dbReference type="Proteomes" id="UP000825591"/>
    </source>
</evidence>
<organism evidence="1 2">
    <name type="scientific">Pseudomonas mosselii</name>
    <dbReference type="NCBI Taxonomy" id="78327"/>
    <lineage>
        <taxon>Bacteria</taxon>
        <taxon>Pseudomonadati</taxon>
        <taxon>Pseudomonadota</taxon>
        <taxon>Gammaproteobacteria</taxon>
        <taxon>Pseudomonadales</taxon>
        <taxon>Pseudomonadaceae</taxon>
        <taxon>Pseudomonas</taxon>
    </lineage>
</organism>